<evidence type="ECO:0000256" key="5">
    <source>
        <dbReference type="ARBA" id="ARBA00039802"/>
    </source>
</evidence>
<name>A0AAN8Q3S4_PATCE</name>
<dbReference type="PANTHER" id="PTHR12486:SF5">
    <property type="entry name" value="ADENOSINE 5'-MONOPHOSPHORAMIDASE HINT3"/>
    <property type="match status" value="1"/>
</dbReference>
<comment type="catalytic activity">
    <reaction evidence="3">
        <text>adenosine 5'-phosphoramidate + H2O = NH4(+) + AMP</text>
        <dbReference type="Rhea" id="RHEA:67916"/>
        <dbReference type="ChEBI" id="CHEBI:15377"/>
        <dbReference type="ChEBI" id="CHEBI:28938"/>
        <dbReference type="ChEBI" id="CHEBI:57890"/>
        <dbReference type="ChEBI" id="CHEBI:456215"/>
    </reaction>
</comment>
<dbReference type="Pfam" id="PF11969">
    <property type="entry name" value="DcpS_C"/>
    <property type="match status" value="1"/>
</dbReference>
<dbReference type="PANTHER" id="PTHR12486">
    <property type="entry name" value="APRATAXIN-RELATED"/>
    <property type="match status" value="1"/>
</dbReference>
<dbReference type="GO" id="GO:0016787">
    <property type="term" value="F:hydrolase activity"/>
    <property type="evidence" value="ECO:0007669"/>
    <property type="project" value="UniProtKB-KW"/>
</dbReference>
<evidence type="ECO:0000256" key="3">
    <source>
        <dbReference type="ARBA" id="ARBA00024472"/>
    </source>
</evidence>
<comment type="caution">
    <text evidence="9">The sequence shown here is derived from an EMBL/GenBank/DDBJ whole genome shotgun (WGS) entry which is preliminary data.</text>
</comment>
<dbReference type="PROSITE" id="PS51084">
    <property type="entry name" value="HIT_2"/>
    <property type="match status" value="1"/>
</dbReference>
<accession>A0AAN8Q3S4</accession>
<dbReference type="Gene3D" id="3.30.428.10">
    <property type="entry name" value="HIT-like"/>
    <property type="match status" value="1"/>
</dbReference>
<evidence type="ECO:0000313" key="9">
    <source>
        <dbReference type="EMBL" id="KAK6182085.1"/>
    </source>
</evidence>
<dbReference type="Proteomes" id="UP001347796">
    <property type="component" value="Unassembled WGS sequence"/>
</dbReference>
<feature type="short sequence motif" description="Histidine triad motif" evidence="7">
    <location>
        <begin position="99"/>
        <end position="103"/>
    </location>
</feature>
<organism evidence="9 10">
    <name type="scientific">Patella caerulea</name>
    <name type="common">Rayed Mediterranean limpet</name>
    <dbReference type="NCBI Taxonomy" id="87958"/>
    <lineage>
        <taxon>Eukaryota</taxon>
        <taxon>Metazoa</taxon>
        <taxon>Spiralia</taxon>
        <taxon>Lophotrochozoa</taxon>
        <taxon>Mollusca</taxon>
        <taxon>Gastropoda</taxon>
        <taxon>Patellogastropoda</taxon>
        <taxon>Patelloidea</taxon>
        <taxon>Patellidae</taxon>
        <taxon>Patella</taxon>
    </lineage>
</organism>
<proteinExistence type="inferred from homology"/>
<reference evidence="9 10" key="1">
    <citation type="submission" date="2024-01" db="EMBL/GenBank/DDBJ databases">
        <title>The genome of the rayed Mediterranean limpet Patella caerulea (Linnaeus, 1758).</title>
        <authorList>
            <person name="Anh-Thu Weber A."/>
            <person name="Halstead-Nussloch G."/>
        </authorList>
    </citation>
    <scope>NUCLEOTIDE SEQUENCE [LARGE SCALE GENOMIC DNA]</scope>
    <source>
        <strain evidence="9">AATW-2023a</strain>
        <tissue evidence="9">Whole specimen</tissue>
    </source>
</reference>
<feature type="domain" description="HIT" evidence="8">
    <location>
        <begin position="7"/>
        <end position="116"/>
    </location>
</feature>
<dbReference type="AlphaFoldDB" id="A0AAN8Q3S4"/>
<comment type="similarity">
    <text evidence="4">Belongs to the HINT family.</text>
</comment>
<keyword evidence="1" id="KW-0547">Nucleotide-binding</keyword>
<sequence length="145" mass="16744">MSEDECLFCKIGQGHDPETRIVYQDEEFVAFKDIKPSTSHHYLVIPKEHIRDPKVLTDEHIPLVERLAAVGRKVLEENVGSSENARLGFHWPPFNSIKHLHLHVISQTNEMGFIAGGIFKPNTFWFVTLEWLLERIKKMKPANSN</sequence>
<protein>
    <recommendedName>
        <fullName evidence="5">Adenosine 5'-monophosphoramidase HINT3</fullName>
    </recommendedName>
    <alternativeName>
        <fullName evidence="6">Histidine triad nucleotide-binding protein 3</fullName>
    </alternativeName>
</protein>
<evidence type="ECO:0000256" key="7">
    <source>
        <dbReference type="PROSITE-ProRule" id="PRU00464"/>
    </source>
</evidence>
<dbReference type="InterPro" id="IPR036265">
    <property type="entry name" value="HIT-like_sf"/>
</dbReference>
<dbReference type="EMBL" id="JAZGQO010000007">
    <property type="protein sequence ID" value="KAK6182085.1"/>
    <property type="molecule type" value="Genomic_DNA"/>
</dbReference>
<evidence type="ECO:0000256" key="4">
    <source>
        <dbReference type="ARBA" id="ARBA00025764"/>
    </source>
</evidence>
<evidence type="ECO:0000256" key="1">
    <source>
        <dbReference type="ARBA" id="ARBA00022741"/>
    </source>
</evidence>
<evidence type="ECO:0000256" key="2">
    <source>
        <dbReference type="ARBA" id="ARBA00022801"/>
    </source>
</evidence>
<evidence type="ECO:0000259" key="8">
    <source>
        <dbReference type="PROSITE" id="PS51084"/>
    </source>
</evidence>
<gene>
    <name evidence="9" type="ORF">SNE40_009849</name>
</gene>
<evidence type="ECO:0000256" key="6">
    <source>
        <dbReference type="ARBA" id="ARBA00042361"/>
    </source>
</evidence>
<evidence type="ECO:0000313" key="10">
    <source>
        <dbReference type="Proteomes" id="UP001347796"/>
    </source>
</evidence>
<keyword evidence="2" id="KW-0378">Hydrolase</keyword>
<dbReference type="SUPFAM" id="SSF54197">
    <property type="entry name" value="HIT-like"/>
    <property type="match status" value="1"/>
</dbReference>
<dbReference type="InterPro" id="IPR011146">
    <property type="entry name" value="HIT-like"/>
</dbReference>
<keyword evidence="10" id="KW-1185">Reference proteome</keyword>
<dbReference type="GO" id="GO:0000166">
    <property type="term" value="F:nucleotide binding"/>
    <property type="evidence" value="ECO:0007669"/>
    <property type="project" value="UniProtKB-KW"/>
</dbReference>